<dbReference type="InterPro" id="IPR036291">
    <property type="entry name" value="NAD(P)-bd_dom_sf"/>
</dbReference>
<proteinExistence type="predicted"/>
<accession>A0ABP5QLL5</accession>
<feature type="domain" description="NAD-dependent epimerase/dehydratase" evidence="5">
    <location>
        <begin position="4"/>
        <end position="244"/>
    </location>
</feature>
<organism evidence="6 7">
    <name type="scientific">Kitasatospora cystarginea</name>
    <dbReference type="NCBI Taxonomy" id="58350"/>
    <lineage>
        <taxon>Bacteria</taxon>
        <taxon>Bacillati</taxon>
        <taxon>Actinomycetota</taxon>
        <taxon>Actinomycetes</taxon>
        <taxon>Kitasatosporales</taxon>
        <taxon>Streptomycetaceae</taxon>
        <taxon>Kitasatospora</taxon>
    </lineage>
</organism>
<evidence type="ECO:0000256" key="3">
    <source>
        <dbReference type="ARBA" id="ARBA00023027"/>
    </source>
</evidence>
<comment type="cofactor">
    <cofactor evidence="1">
        <name>NAD(+)</name>
        <dbReference type="ChEBI" id="CHEBI:57540"/>
    </cofactor>
</comment>
<evidence type="ECO:0000313" key="6">
    <source>
        <dbReference type="EMBL" id="GAA2239449.1"/>
    </source>
</evidence>
<evidence type="ECO:0000256" key="4">
    <source>
        <dbReference type="ARBA" id="ARBA00023239"/>
    </source>
</evidence>
<keyword evidence="7" id="KW-1185">Reference proteome</keyword>
<evidence type="ECO:0000259" key="5">
    <source>
        <dbReference type="Pfam" id="PF01370"/>
    </source>
</evidence>
<reference evidence="7" key="1">
    <citation type="journal article" date="2019" name="Int. J. Syst. Evol. Microbiol.">
        <title>The Global Catalogue of Microorganisms (GCM) 10K type strain sequencing project: providing services to taxonomists for standard genome sequencing and annotation.</title>
        <authorList>
            <consortium name="The Broad Institute Genomics Platform"/>
            <consortium name="The Broad Institute Genome Sequencing Center for Infectious Disease"/>
            <person name="Wu L."/>
            <person name="Ma J."/>
        </authorList>
    </citation>
    <scope>NUCLEOTIDE SEQUENCE [LARGE SCALE GENOMIC DNA]</scope>
    <source>
        <strain evidence="7">JCM 7356</strain>
    </source>
</reference>
<gene>
    <name evidence="6" type="ORF">GCM10010430_20860</name>
</gene>
<keyword evidence="3" id="KW-0520">NAD</keyword>
<sequence length="327" mass="35095">MRSLVTGGAGFIGSHLTEHLLAAGDEVVVLDNLTTGSMANLASVRRHPRLRTVTGSVCDEALVRREVATVDRVFHLGALVGVFNILEDPLGGLRTNIRGAESVLAAAHEHDVPILMASSSEVYGKNSKPRLTEQDDQVLGPPQLSRWTYAEAKAVAESLTYGYVAKHALRAVTVRLFNTVGPRQTGRYGMVVPRFVGQALAGDPLTVYGGGAQRRCFCHVLDIVPALVALLEDETAHGGTFNLGGLEQVDIAELARRVVAVTQSSSEIVHVEYQQAYETYGPGFEEVPSRAPDCAKAFAQIGYRPRHDLATIVADVAAYQRAASVLV</sequence>
<dbReference type="EMBL" id="BAAATR010000007">
    <property type="protein sequence ID" value="GAA2239449.1"/>
    <property type="molecule type" value="Genomic_DNA"/>
</dbReference>
<dbReference type="PANTHER" id="PTHR43078">
    <property type="entry name" value="UDP-GLUCURONIC ACID DECARBOXYLASE-RELATED"/>
    <property type="match status" value="1"/>
</dbReference>
<keyword evidence="2" id="KW-0210">Decarboxylase</keyword>
<dbReference type="InterPro" id="IPR001509">
    <property type="entry name" value="Epimerase_deHydtase"/>
</dbReference>
<dbReference type="SUPFAM" id="SSF51735">
    <property type="entry name" value="NAD(P)-binding Rossmann-fold domains"/>
    <property type="match status" value="1"/>
</dbReference>
<comment type="caution">
    <text evidence="6">The sequence shown here is derived from an EMBL/GenBank/DDBJ whole genome shotgun (WGS) entry which is preliminary data.</text>
</comment>
<dbReference type="PANTHER" id="PTHR43078:SF6">
    <property type="entry name" value="UDP-GLUCURONIC ACID DECARBOXYLASE 1"/>
    <property type="match status" value="1"/>
</dbReference>
<evidence type="ECO:0000256" key="2">
    <source>
        <dbReference type="ARBA" id="ARBA00022793"/>
    </source>
</evidence>
<dbReference type="RefSeq" id="WP_344636001.1">
    <property type="nucleotide sequence ID" value="NZ_BAAATR010000007.1"/>
</dbReference>
<dbReference type="Gene3D" id="3.40.50.720">
    <property type="entry name" value="NAD(P)-binding Rossmann-like Domain"/>
    <property type="match status" value="1"/>
</dbReference>
<evidence type="ECO:0000313" key="7">
    <source>
        <dbReference type="Proteomes" id="UP001500305"/>
    </source>
</evidence>
<dbReference type="Pfam" id="PF01370">
    <property type="entry name" value="Epimerase"/>
    <property type="match status" value="1"/>
</dbReference>
<keyword evidence="4" id="KW-0456">Lyase</keyword>
<dbReference type="Proteomes" id="UP001500305">
    <property type="component" value="Unassembled WGS sequence"/>
</dbReference>
<protein>
    <submittedName>
        <fullName evidence="6">GDP-mannose 4,6-dehydratase</fullName>
    </submittedName>
</protein>
<name>A0ABP5QLL5_9ACTN</name>
<dbReference type="InterPro" id="IPR044516">
    <property type="entry name" value="UXS-like"/>
</dbReference>
<evidence type="ECO:0000256" key="1">
    <source>
        <dbReference type="ARBA" id="ARBA00001911"/>
    </source>
</evidence>